<proteinExistence type="predicted"/>
<protein>
    <recommendedName>
        <fullName evidence="3">F-box domain-containing protein</fullName>
    </recommendedName>
</protein>
<comment type="caution">
    <text evidence="1">The sequence shown here is derived from an EMBL/GenBank/DDBJ whole genome shotgun (WGS) entry which is preliminary data.</text>
</comment>
<reference evidence="1 2" key="1">
    <citation type="journal article" date="2024" name="Nat. Commun.">
        <title>Phylogenomics reveals the evolutionary origins of lichenization in chlorophyte algae.</title>
        <authorList>
            <person name="Puginier C."/>
            <person name="Libourel C."/>
            <person name="Otte J."/>
            <person name="Skaloud P."/>
            <person name="Haon M."/>
            <person name="Grisel S."/>
            <person name="Petersen M."/>
            <person name="Berrin J.G."/>
            <person name="Delaux P.M."/>
            <person name="Dal Grande F."/>
            <person name="Keller J."/>
        </authorList>
    </citation>
    <scope>NUCLEOTIDE SEQUENCE [LARGE SCALE GENOMIC DNA]</scope>
    <source>
        <strain evidence="1 2">SAG 2036</strain>
    </source>
</reference>
<dbReference type="Gene3D" id="2.60.120.260">
    <property type="entry name" value="Galactose-binding domain-like"/>
    <property type="match status" value="1"/>
</dbReference>
<evidence type="ECO:0000313" key="1">
    <source>
        <dbReference type="EMBL" id="KAK9804055.1"/>
    </source>
</evidence>
<organism evidence="1 2">
    <name type="scientific">Symbiochloris irregularis</name>
    <dbReference type="NCBI Taxonomy" id="706552"/>
    <lineage>
        <taxon>Eukaryota</taxon>
        <taxon>Viridiplantae</taxon>
        <taxon>Chlorophyta</taxon>
        <taxon>core chlorophytes</taxon>
        <taxon>Trebouxiophyceae</taxon>
        <taxon>Trebouxiales</taxon>
        <taxon>Trebouxiaceae</taxon>
        <taxon>Symbiochloris</taxon>
    </lineage>
</organism>
<accession>A0AAW1P1A4</accession>
<dbReference type="EMBL" id="JALJOQ010000054">
    <property type="protein sequence ID" value="KAK9804055.1"/>
    <property type="molecule type" value="Genomic_DNA"/>
</dbReference>
<dbReference type="Proteomes" id="UP001465755">
    <property type="component" value="Unassembled WGS sequence"/>
</dbReference>
<name>A0AAW1P1A4_9CHLO</name>
<keyword evidence="2" id="KW-1185">Reference proteome</keyword>
<gene>
    <name evidence="1" type="ORF">WJX73_010875</name>
</gene>
<evidence type="ECO:0000313" key="2">
    <source>
        <dbReference type="Proteomes" id="UP001465755"/>
    </source>
</evidence>
<sequence>MRKYHTQSKETSAAESSNTLGQGVLTTLSLRSTVLHSRTGVQASGSQSFVVVHRECLQSKPPISSATAKMGRLASAVLSVLFPRQSRSAGPCEVELPEGVWIIILACLDPAELISLAALTGATVPIQLPRIQVTGSRFRSVVMVGIMKKVPEGMSSRLPIPTRKRNNRRRDASGITQVPRGPPACWTSSYDWGEIAQIVDLKAQLAQLRIVGKPAEAFLDASPCLSISLWCGARSDCSGLAVVKVVMCTEEDLEAVLTGQVAIGRNKWLCIMADIQGYPTGARFAIVFIAGKSAAHRQHRWCYCGTKFALPKLTWNV</sequence>
<evidence type="ECO:0008006" key="3">
    <source>
        <dbReference type="Google" id="ProtNLM"/>
    </source>
</evidence>
<dbReference type="AlphaFoldDB" id="A0AAW1P1A4"/>